<dbReference type="STRING" id="1121316.SAMN02745207_00990"/>
<organism evidence="1 2">
    <name type="scientific">Clostridium grantii DSM 8605</name>
    <dbReference type="NCBI Taxonomy" id="1121316"/>
    <lineage>
        <taxon>Bacteria</taxon>
        <taxon>Bacillati</taxon>
        <taxon>Bacillota</taxon>
        <taxon>Clostridia</taxon>
        <taxon>Eubacteriales</taxon>
        <taxon>Clostridiaceae</taxon>
        <taxon>Clostridium</taxon>
    </lineage>
</organism>
<dbReference type="Gene3D" id="1.25.10.10">
    <property type="entry name" value="Leucine-rich Repeat Variant"/>
    <property type="match status" value="1"/>
</dbReference>
<protein>
    <submittedName>
        <fullName evidence="1">HEAT repeat-containing protein</fullName>
    </submittedName>
</protein>
<dbReference type="Proteomes" id="UP000184447">
    <property type="component" value="Unassembled WGS sequence"/>
</dbReference>
<dbReference type="SUPFAM" id="SSF48371">
    <property type="entry name" value="ARM repeat"/>
    <property type="match status" value="1"/>
</dbReference>
<dbReference type="InterPro" id="IPR011989">
    <property type="entry name" value="ARM-like"/>
</dbReference>
<dbReference type="OrthoDB" id="1706421at2"/>
<reference evidence="1 2" key="1">
    <citation type="submission" date="2016-11" db="EMBL/GenBank/DDBJ databases">
        <authorList>
            <person name="Jaros S."/>
            <person name="Januszkiewicz K."/>
            <person name="Wedrychowicz H."/>
        </authorList>
    </citation>
    <scope>NUCLEOTIDE SEQUENCE [LARGE SCALE GENOMIC DNA]</scope>
    <source>
        <strain evidence="1 2">DSM 8605</strain>
    </source>
</reference>
<evidence type="ECO:0000313" key="1">
    <source>
        <dbReference type="EMBL" id="SHH39076.1"/>
    </source>
</evidence>
<keyword evidence="2" id="KW-1185">Reference proteome</keyword>
<dbReference type="RefSeq" id="WP_073337317.1">
    <property type="nucleotide sequence ID" value="NZ_FQXM01000004.1"/>
</dbReference>
<accession>A0A1M5SKL4</accession>
<name>A0A1M5SKL4_9CLOT</name>
<gene>
    <name evidence="1" type="ORF">SAMN02745207_00990</name>
</gene>
<dbReference type="AlphaFoldDB" id="A0A1M5SKL4"/>
<evidence type="ECO:0000313" key="2">
    <source>
        <dbReference type="Proteomes" id="UP000184447"/>
    </source>
</evidence>
<proteinExistence type="predicted"/>
<sequence length="223" mass="26175">MQKGLLDFNWDYIQGYSEEDITYFLFLEGKTMEAISRIRNIDKALVQKHIINGKINYRYFIKNESIGEFLQALSLTDKHDRNSIIHNLNIVIEKKLLKYINDNYASLSPLEKERAVWIIGELKDIDSLNVLVKASVHKSTNIRRMAISAMNKISDMKCEDHLIRTLYDDNPQVVLYALKALENLKSKKAFSHIEKLEKQWKKEYLIKEKEIYISKVFSEGVEQ</sequence>
<dbReference type="EMBL" id="FQXM01000004">
    <property type="protein sequence ID" value="SHH39076.1"/>
    <property type="molecule type" value="Genomic_DNA"/>
</dbReference>
<dbReference type="Pfam" id="PF13646">
    <property type="entry name" value="HEAT_2"/>
    <property type="match status" value="1"/>
</dbReference>
<dbReference type="InterPro" id="IPR016024">
    <property type="entry name" value="ARM-type_fold"/>
</dbReference>